<name>A0A4C1WDS8_EUMVA</name>
<dbReference type="AlphaFoldDB" id="A0A4C1WDS8"/>
<accession>A0A4C1WDS8</accession>
<gene>
    <name evidence="1" type="ORF">EVAR_28008_1</name>
</gene>
<evidence type="ECO:0000313" key="2">
    <source>
        <dbReference type="Proteomes" id="UP000299102"/>
    </source>
</evidence>
<protein>
    <submittedName>
        <fullName evidence="1">Uncharacterized protein</fullName>
    </submittedName>
</protein>
<organism evidence="1 2">
    <name type="scientific">Eumeta variegata</name>
    <name type="common">Bagworm moth</name>
    <name type="synonym">Eumeta japonica</name>
    <dbReference type="NCBI Taxonomy" id="151549"/>
    <lineage>
        <taxon>Eukaryota</taxon>
        <taxon>Metazoa</taxon>
        <taxon>Ecdysozoa</taxon>
        <taxon>Arthropoda</taxon>
        <taxon>Hexapoda</taxon>
        <taxon>Insecta</taxon>
        <taxon>Pterygota</taxon>
        <taxon>Neoptera</taxon>
        <taxon>Endopterygota</taxon>
        <taxon>Lepidoptera</taxon>
        <taxon>Glossata</taxon>
        <taxon>Ditrysia</taxon>
        <taxon>Tineoidea</taxon>
        <taxon>Psychidae</taxon>
        <taxon>Oiketicinae</taxon>
        <taxon>Eumeta</taxon>
    </lineage>
</organism>
<comment type="caution">
    <text evidence="1">The sequence shown here is derived from an EMBL/GenBank/DDBJ whole genome shotgun (WGS) entry which is preliminary data.</text>
</comment>
<evidence type="ECO:0000313" key="1">
    <source>
        <dbReference type="EMBL" id="GBP48622.1"/>
    </source>
</evidence>
<proteinExistence type="predicted"/>
<dbReference type="Proteomes" id="UP000299102">
    <property type="component" value="Unassembled WGS sequence"/>
</dbReference>
<reference evidence="1 2" key="1">
    <citation type="journal article" date="2019" name="Commun. Biol.">
        <title>The bagworm genome reveals a unique fibroin gene that provides high tensile strength.</title>
        <authorList>
            <person name="Kono N."/>
            <person name="Nakamura H."/>
            <person name="Ohtoshi R."/>
            <person name="Tomita M."/>
            <person name="Numata K."/>
            <person name="Arakawa K."/>
        </authorList>
    </citation>
    <scope>NUCLEOTIDE SEQUENCE [LARGE SCALE GENOMIC DNA]</scope>
</reference>
<keyword evidence="2" id="KW-1185">Reference proteome</keyword>
<dbReference type="EMBL" id="BGZK01000527">
    <property type="protein sequence ID" value="GBP48622.1"/>
    <property type="molecule type" value="Genomic_DNA"/>
</dbReference>
<sequence length="70" mass="8031">MNARKLSVAVDRLRKASVDMISAVWYITTCLPEVFTAVKSKRPNTGLQELHHNTFAHPALKTRDFMNKKF</sequence>